<keyword evidence="4" id="KW-1185">Reference proteome</keyword>
<keyword evidence="2" id="KW-0812">Transmembrane</keyword>
<feature type="region of interest" description="Disordered" evidence="1">
    <location>
        <begin position="223"/>
        <end position="269"/>
    </location>
</feature>
<gene>
    <name evidence="3" type="ORF">CVIRNUC_006720</name>
</gene>
<feature type="compositionally biased region" description="Low complexity" evidence="1">
    <location>
        <begin position="223"/>
        <end position="245"/>
    </location>
</feature>
<name>A0AAV1I9G9_9CHLO</name>
<accession>A0AAV1I9G9</accession>
<dbReference type="PANTHER" id="PTHR36356">
    <property type="entry name" value="EXPRESSED PROTEIN"/>
    <property type="match status" value="1"/>
</dbReference>
<sequence>MAQVSVPVLEQTSALLSSKQSFWWPPLLSPQKPCRVHRERILSCRSASTSNSSGGQRKDGVSTAEAFTKAAGRGFKKTFTVVEDGVRRAATGVDSKFDVSGKAAKAARGVKEQAEAVEYKLGLKRKLRIFAEDTQRRLPQWRKQYAAFSKTSAGQAVFVAGLVLLCYTGLIFKLLNLLFILWWFAPLIILPLLSVAGRKAAARAQEQQQQQRQAQQNPFFSAFAQAQQQQRQRQQQRRGGYTPPGKGSGGRRRDDSPVIDVEYTTVDDV</sequence>
<comment type="caution">
    <text evidence="3">The sequence shown here is derived from an EMBL/GenBank/DDBJ whole genome shotgun (WGS) entry which is preliminary data.</text>
</comment>
<evidence type="ECO:0000256" key="2">
    <source>
        <dbReference type="SAM" id="Phobius"/>
    </source>
</evidence>
<reference evidence="3 4" key="1">
    <citation type="submission" date="2023-10" db="EMBL/GenBank/DDBJ databases">
        <authorList>
            <person name="Maclean D."/>
            <person name="Macfadyen A."/>
        </authorList>
    </citation>
    <scope>NUCLEOTIDE SEQUENCE [LARGE SCALE GENOMIC DNA]</scope>
</reference>
<evidence type="ECO:0000313" key="4">
    <source>
        <dbReference type="Proteomes" id="UP001314263"/>
    </source>
</evidence>
<dbReference type="Proteomes" id="UP001314263">
    <property type="component" value="Unassembled WGS sequence"/>
</dbReference>
<dbReference type="AlphaFoldDB" id="A0AAV1I9G9"/>
<keyword evidence="2" id="KW-1133">Transmembrane helix</keyword>
<evidence type="ECO:0000256" key="1">
    <source>
        <dbReference type="SAM" id="MobiDB-lite"/>
    </source>
</evidence>
<feature type="transmembrane region" description="Helical" evidence="2">
    <location>
        <begin position="152"/>
        <end position="172"/>
    </location>
</feature>
<protein>
    <submittedName>
        <fullName evidence="3">Uncharacterized protein</fullName>
    </submittedName>
</protein>
<dbReference type="PANTHER" id="PTHR36356:SF1">
    <property type="entry name" value="EXPRESSED PROTEIN"/>
    <property type="match status" value="1"/>
</dbReference>
<dbReference type="EMBL" id="CAUYUE010000008">
    <property type="protein sequence ID" value="CAK0783521.1"/>
    <property type="molecule type" value="Genomic_DNA"/>
</dbReference>
<keyword evidence="2" id="KW-0472">Membrane</keyword>
<dbReference type="GO" id="GO:0009507">
    <property type="term" value="C:chloroplast"/>
    <property type="evidence" value="ECO:0007669"/>
    <property type="project" value="TreeGrafter"/>
</dbReference>
<proteinExistence type="predicted"/>
<feature type="transmembrane region" description="Helical" evidence="2">
    <location>
        <begin position="178"/>
        <end position="197"/>
    </location>
</feature>
<evidence type="ECO:0000313" key="3">
    <source>
        <dbReference type="EMBL" id="CAK0783521.1"/>
    </source>
</evidence>
<organism evidence="3 4">
    <name type="scientific">Coccomyxa viridis</name>
    <dbReference type="NCBI Taxonomy" id="1274662"/>
    <lineage>
        <taxon>Eukaryota</taxon>
        <taxon>Viridiplantae</taxon>
        <taxon>Chlorophyta</taxon>
        <taxon>core chlorophytes</taxon>
        <taxon>Trebouxiophyceae</taxon>
        <taxon>Trebouxiophyceae incertae sedis</taxon>
        <taxon>Coccomyxaceae</taxon>
        <taxon>Coccomyxa</taxon>
    </lineage>
</organism>